<dbReference type="PANTHER" id="PTHR45875:SF1">
    <property type="entry name" value="METHYLTRANSFERASE N6AMT1"/>
    <property type="match status" value="1"/>
</dbReference>
<evidence type="ECO:0000256" key="3">
    <source>
        <dbReference type="ARBA" id="ARBA00022679"/>
    </source>
</evidence>
<evidence type="ECO:0000313" key="6">
    <source>
        <dbReference type="Proteomes" id="UP000095038"/>
    </source>
</evidence>
<dbReference type="InterPro" id="IPR002052">
    <property type="entry name" value="DNA_methylase_N6_adenine_CS"/>
</dbReference>
<evidence type="ECO:0000256" key="2">
    <source>
        <dbReference type="ARBA" id="ARBA00022603"/>
    </source>
</evidence>
<dbReference type="GO" id="GO:0003676">
    <property type="term" value="F:nucleic acid binding"/>
    <property type="evidence" value="ECO:0007669"/>
    <property type="project" value="InterPro"/>
</dbReference>
<organism evidence="5 6">
    <name type="scientific">Ascoidea rubescens DSM 1968</name>
    <dbReference type="NCBI Taxonomy" id="1344418"/>
    <lineage>
        <taxon>Eukaryota</taxon>
        <taxon>Fungi</taxon>
        <taxon>Dikarya</taxon>
        <taxon>Ascomycota</taxon>
        <taxon>Saccharomycotina</taxon>
        <taxon>Saccharomycetes</taxon>
        <taxon>Ascoideaceae</taxon>
        <taxon>Ascoidea</taxon>
    </lineage>
</organism>
<dbReference type="InParanoid" id="A0A1D2VDU7"/>
<dbReference type="STRING" id="1344418.A0A1D2VDU7"/>
<proteinExistence type="inferred from homology"/>
<evidence type="ECO:0000256" key="4">
    <source>
        <dbReference type="ARBA" id="ARBA00022691"/>
    </source>
</evidence>
<gene>
    <name evidence="5" type="ORF">ASCRUDRAFT_76809</name>
</gene>
<dbReference type="GO" id="GO:0042273">
    <property type="term" value="P:ribosomal large subunit biogenesis"/>
    <property type="evidence" value="ECO:0007669"/>
    <property type="project" value="EnsemblFungi"/>
</dbReference>
<dbReference type="GO" id="GO:0006417">
    <property type="term" value="P:regulation of translation"/>
    <property type="evidence" value="ECO:0007669"/>
    <property type="project" value="EnsemblFungi"/>
</dbReference>
<dbReference type="GeneID" id="30967264"/>
<keyword evidence="4" id="KW-0949">S-adenosyl-L-methionine</keyword>
<dbReference type="FunCoup" id="A0A1D2VDU7">
    <property type="interactions" value="344"/>
</dbReference>
<dbReference type="GO" id="GO:0035657">
    <property type="term" value="C:eRF1 methyltransferase complex"/>
    <property type="evidence" value="ECO:0007669"/>
    <property type="project" value="EnsemblFungi"/>
</dbReference>
<evidence type="ECO:0000256" key="1">
    <source>
        <dbReference type="ARBA" id="ARBA00006149"/>
    </source>
</evidence>
<dbReference type="RefSeq" id="XP_020046171.1">
    <property type="nucleotide sequence ID" value="XM_020193628.1"/>
</dbReference>
<accession>A0A1D2VDU7</accession>
<sequence>MLPTPEVIADFNRIYEPAEDTFLLLDCLEEQKLFLNHILFDCKKKASPPLVMEIGTGSGVITSFIQNSIFPNQFAIYLTTDLNSYACETSLKTSELNLEKSGISRLNCVMDSVQCSLTSCVVNNSVDLLVFNPPYVPSANSEIPTINGQSNIDQDSGAWLDMALNGGDDGMIVTAKLLDNLHDILADNGVAYILFCARNKPDDVYKQMKERKLQVEKVIFRKCGWEELSVLRLWKRK</sequence>
<dbReference type="GO" id="GO:0015934">
    <property type="term" value="C:large ribosomal subunit"/>
    <property type="evidence" value="ECO:0007669"/>
    <property type="project" value="EnsemblFungi"/>
</dbReference>
<dbReference type="GO" id="GO:0008757">
    <property type="term" value="F:S-adenosylmethionine-dependent methyltransferase activity"/>
    <property type="evidence" value="ECO:0007669"/>
    <property type="project" value="EnsemblFungi"/>
</dbReference>
<dbReference type="SUPFAM" id="SSF53335">
    <property type="entry name" value="S-adenosyl-L-methionine-dependent methyltransferases"/>
    <property type="match status" value="1"/>
</dbReference>
<name>A0A1D2VDU7_9ASCO</name>
<dbReference type="AlphaFoldDB" id="A0A1D2VDU7"/>
<dbReference type="Proteomes" id="UP000095038">
    <property type="component" value="Unassembled WGS sequence"/>
</dbReference>
<dbReference type="PROSITE" id="PS00092">
    <property type="entry name" value="N6_MTASE"/>
    <property type="match status" value="1"/>
</dbReference>
<comment type="similarity">
    <text evidence="1">Belongs to the eukaryotic/archaeal PrmC-related family.</text>
</comment>
<dbReference type="GO" id="GO:0008276">
    <property type="term" value="F:protein methyltransferase activity"/>
    <property type="evidence" value="ECO:0007669"/>
    <property type="project" value="EnsemblFungi"/>
</dbReference>
<dbReference type="GO" id="GO:0032259">
    <property type="term" value="P:methylation"/>
    <property type="evidence" value="ECO:0007669"/>
    <property type="project" value="UniProtKB-KW"/>
</dbReference>
<dbReference type="Gene3D" id="3.40.50.150">
    <property type="entry name" value="Vaccinia Virus protein VP39"/>
    <property type="match status" value="1"/>
</dbReference>
<dbReference type="InterPro" id="IPR029063">
    <property type="entry name" value="SAM-dependent_MTases_sf"/>
</dbReference>
<evidence type="ECO:0000313" key="5">
    <source>
        <dbReference type="EMBL" id="ODV59864.1"/>
    </source>
</evidence>
<reference evidence="6" key="1">
    <citation type="submission" date="2016-05" db="EMBL/GenBank/DDBJ databases">
        <title>Comparative genomics of biotechnologically important yeasts.</title>
        <authorList>
            <consortium name="DOE Joint Genome Institute"/>
            <person name="Riley R."/>
            <person name="Haridas S."/>
            <person name="Wolfe K.H."/>
            <person name="Lopes M.R."/>
            <person name="Hittinger C.T."/>
            <person name="Goker M."/>
            <person name="Salamov A."/>
            <person name="Wisecaver J."/>
            <person name="Long T.M."/>
            <person name="Aerts A.L."/>
            <person name="Barry K."/>
            <person name="Choi C."/>
            <person name="Clum A."/>
            <person name="Coughlan A.Y."/>
            <person name="Deshpande S."/>
            <person name="Douglass A.P."/>
            <person name="Hanson S.J."/>
            <person name="Klenk H.-P."/>
            <person name="Labutti K."/>
            <person name="Lapidus A."/>
            <person name="Lindquist E."/>
            <person name="Lipzen A."/>
            <person name="Meier-Kolthoff J.P."/>
            <person name="Ohm R.A."/>
            <person name="Otillar R.P."/>
            <person name="Pangilinan J."/>
            <person name="Peng Y."/>
            <person name="Rokas A."/>
            <person name="Rosa C.A."/>
            <person name="Scheuner C."/>
            <person name="Sibirny A.A."/>
            <person name="Slot J.C."/>
            <person name="Stielow J.B."/>
            <person name="Sun H."/>
            <person name="Kurtzman C.P."/>
            <person name="Blackwell M."/>
            <person name="Grigoriev I.V."/>
            <person name="Jeffries T.W."/>
        </authorList>
    </citation>
    <scope>NUCLEOTIDE SEQUENCE [LARGE SCALE GENOMIC DNA]</scope>
    <source>
        <strain evidence="6">DSM 1968</strain>
    </source>
</reference>
<keyword evidence="2" id="KW-0489">Methyltransferase</keyword>
<dbReference type="InterPro" id="IPR052190">
    <property type="entry name" value="Euk-Arch_PrmC-MTase"/>
</dbReference>
<dbReference type="PANTHER" id="PTHR45875">
    <property type="entry name" value="METHYLTRANSFERASE N6AMT1"/>
    <property type="match status" value="1"/>
</dbReference>
<dbReference type="OrthoDB" id="406152at2759"/>
<keyword evidence="3" id="KW-0808">Transferase</keyword>
<dbReference type="EMBL" id="KV454484">
    <property type="protein sequence ID" value="ODV59864.1"/>
    <property type="molecule type" value="Genomic_DNA"/>
</dbReference>
<protein>
    <submittedName>
        <fullName evidence="5">Uncharacterized protein</fullName>
    </submittedName>
</protein>
<keyword evidence="6" id="KW-1185">Reference proteome</keyword>